<evidence type="ECO:0008006" key="3">
    <source>
        <dbReference type="Google" id="ProtNLM"/>
    </source>
</evidence>
<gene>
    <name evidence="1" type="ORF">ZOSMA_185G00340</name>
</gene>
<dbReference type="EMBL" id="LFYR01000684">
    <property type="protein sequence ID" value="KMZ71215.1"/>
    <property type="molecule type" value="Genomic_DNA"/>
</dbReference>
<evidence type="ECO:0000313" key="2">
    <source>
        <dbReference type="Proteomes" id="UP000036987"/>
    </source>
</evidence>
<accession>A0A0K9PSL4</accession>
<sequence length="131" mass="14398">MQQTMALMVMELYSTNLVAPFLSQKSSLSSILKPKTVNLHGRRRSIVRAIDGAAADFVPPEITWQITVGAIAGTTPFVVAGIEFGKRIVAQKKCEICNGSGLVQTEDDNYTRCPNCGGFLPWLSWKRFFTG</sequence>
<dbReference type="OMA" id="MKEDLYV"/>
<dbReference type="OrthoDB" id="2018625at2759"/>
<keyword evidence="2" id="KW-1185">Reference proteome</keyword>
<reference evidence="2" key="1">
    <citation type="journal article" date="2016" name="Nature">
        <title>The genome of the seagrass Zostera marina reveals angiosperm adaptation to the sea.</title>
        <authorList>
            <person name="Olsen J.L."/>
            <person name="Rouze P."/>
            <person name="Verhelst B."/>
            <person name="Lin Y.-C."/>
            <person name="Bayer T."/>
            <person name="Collen J."/>
            <person name="Dattolo E."/>
            <person name="De Paoli E."/>
            <person name="Dittami S."/>
            <person name="Maumus F."/>
            <person name="Michel G."/>
            <person name="Kersting A."/>
            <person name="Lauritano C."/>
            <person name="Lohaus R."/>
            <person name="Toepel M."/>
            <person name="Tonon T."/>
            <person name="Vanneste K."/>
            <person name="Amirebrahimi M."/>
            <person name="Brakel J."/>
            <person name="Bostroem C."/>
            <person name="Chovatia M."/>
            <person name="Grimwood J."/>
            <person name="Jenkins J.W."/>
            <person name="Jueterbock A."/>
            <person name="Mraz A."/>
            <person name="Stam W.T."/>
            <person name="Tice H."/>
            <person name="Bornberg-Bauer E."/>
            <person name="Green P.J."/>
            <person name="Pearson G.A."/>
            <person name="Procaccini G."/>
            <person name="Duarte C.M."/>
            <person name="Schmutz J."/>
            <person name="Reusch T.B.H."/>
            <person name="Van de Peer Y."/>
        </authorList>
    </citation>
    <scope>NUCLEOTIDE SEQUENCE [LARGE SCALE GENOMIC DNA]</scope>
    <source>
        <strain evidence="2">cv. Finnish</strain>
    </source>
</reference>
<organism evidence="1 2">
    <name type="scientific">Zostera marina</name>
    <name type="common">Eelgrass</name>
    <dbReference type="NCBI Taxonomy" id="29655"/>
    <lineage>
        <taxon>Eukaryota</taxon>
        <taxon>Viridiplantae</taxon>
        <taxon>Streptophyta</taxon>
        <taxon>Embryophyta</taxon>
        <taxon>Tracheophyta</taxon>
        <taxon>Spermatophyta</taxon>
        <taxon>Magnoliopsida</taxon>
        <taxon>Liliopsida</taxon>
        <taxon>Zosteraceae</taxon>
        <taxon>Zostera</taxon>
    </lineage>
</organism>
<dbReference type="Proteomes" id="UP000036987">
    <property type="component" value="Unassembled WGS sequence"/>
</dbReference>
<dbReference type="PANTHER" id="PTHR36809:SF1">
    <property type="entry name" value="TRANSMEMBRANE PROTEIN"/>
    <property type="match status" value="1"/>
</dbReference>
<dbReference type="AlphaFoldDB" id="A0A0K9PSL4"/>
<comment type="caution">
    <text evidence="1">The sequence shown here is derived from an EMBL/GenBank/DDBJ whole genome shotgun (WGS) entry which is preliminary data.</text>
</comment>
<proteinExistence type="predicted"/>
<dbReference type="PANTHER" id="PTHR36809">
    <property type="entry name" value="TRANSMEMBRANE PROTEIN"/>
    <property type="match status" value="1"/>
</dbReference>
<protein>
    <recommendedName>
        <fullName evidence="3">Viral late gene transcription factor 3 zinc ribbon domain-containing protein</fullName>
    </recommendedName>
</protein>
<name>A0A0K9PSL4_ZOSMR</name>
<evidence type="ECO:0000313" key="1">
    <source>
        <dbReference type="EMBL" id="KMZ71215.1"/>
    </source>
</evidence>